<organism evidence="2 3">
    <name type="scientific">Paenibacillus chitinolyticus</name>
    <dbReference type="NCBI Taxonomy" id="79263"/>
    <lineage>
        <taxon>Bacteria</taxon>
        <taxon>Bacillati</taxon>
        <taxon>Bacillota</taxon>
        <taxon>Bacilli</taxon>
        <taxon>Bacillales</taxon>
        <taxon>Paenibacillaceae</taxon>
        <taxon>Paenibacillus</taxon>
    </lineage>
</organism>
<reference evidence="1 4" key="2">
    <citation type="submission" date="2022-05" db="EMBL/GenBank/DDBJ databases">
        <title>Genome Sequencing of Bee-Associated Microbes.</title>
        <authorList>
            <person name="Dunlap C."/>
        </authorList>
    </citation>
    <scope>NUCLEOTIDE SEQUENCE [LARGE SCALE GENOMIC DNA]</scope>
    <source>
        <strain evidence="1 4">NRRL B-23120</strain>
    </source>
</reference>
<dbReference type="RefSeq" id="WP_042233442.1">
    <property type="nucleotide sequence ID" value="NZ_CP026520.1"/>
</dbReference>
<dbReference type="EMBL" id="CP026520">
    <property type="protein sequence ID" value="QAV20856.1"/>
    <property type="molecule type" value="Genomic_DNA"/>
</dbReference>
<dbReference type="AlphaFoldDB" id="A0A410X2L5"/>
<keyword evidence="4" id="KW-1185">Reference proteome</keyword>
<protein>
    <submittedName>
        <fullName evidence="2">Uncharacterized protein</fullName>
    </submittedName>
</protein>
<evidence type="ECO:0000313" key="2">
    <source>
        <dbReference type="EMBL" id="QAV20856.1"/>
    </source>
</evidence>
<dbReference type="EMBL" id="JAMDMJ010000042">
    <property type="protein sequence ID" value="MCY9599389.1"/>
    <property type="molecule type" value="Genomic_DNA"/>
</dbReference>
<evidence type="ECO:0000313" key="3">
    <source>
        <dbReference type="Proteomes" id="UP000288943"/>
    </source>
</evidence>
<reference evidence="2 3" key="1">
    <citation type="submission" date="2018-01" db="EMBL/GenBank/DDBJ databases">
        <title>The whole genome sequencing and assembly of Paenibacillus chitinolyticus KCCM 41400 strain.</title>
        <authorList>
            <person name="Kim J.-Y."/>
            <person name="Park M.-K."/>
            <person name="Lee Y.-J."/>
            <person name="Yi H."/>
            <person name="Bahn Y.-S."/>
            <person name="Kim J.F."/>
            <person name="Lee D.-W."/>
        </authorList>
    </citation>
    <scope>NUCLEOTIDE SEQUENCE [LARGE SCALE GENOMIC DNA]</scope>
    <source>
        <strain evidence="2 3">KCCM 41400</strain>
    </source>
</reference>
<proteinExistence type="predicted"/>
<name>A0A410X2L5_9BACL</name>
<accession>A0A410X2L5</accession>
<dbReference type="Proteomes" id="UP000288943">
    <property type="component" value="Chromosome"/>
</dbReference>
<evidence type="ECO:0000313" key="4">
    <source>
        <dbReference type="Proteomes" id="UP001527202"/>
    </source>
</evidence>
<sequence>MSTFCTVCNGMDMLSAVCPHCGSGSASDCGRVNDYFGPYSPYRPIEEISMTNGYPDVTRSECLHMLYCEACGASSVLAVPESCT</sequence>
<gene>
    <name evidence="1" type="ORF">M5X16_26965</name>
    <name evidence="2" type="ORF">PC41400_25490</name>
</gene>
<dbReference type="OrthoDB" id="1683552at2"/>
<dbReference type="KEGG" id="pchi:PC41400_25490"/>
<dbReference type="Proteomes" id="UP001527202">
    <property type="component" value="Unassembled WGS sequence"/>
</dbReference>
<evidence type="ECO:0000313" key="1">
    <source>
        <dbReference type="EMBL" id="MCY9599389.1"/>
    </source>
</evidence>
<dbReference type="GeneID" id="95378148"/>